<dbReference type="Proteomes" id="UP001283361">
    <property type="component" value="Unassembled WGS sequence"/>
</dbReference>
<accession>A0AAE1CR62</accession>
<dbReference type="EMBL" id="JAWDGP010007160">
    <property type="protein sequence ID" value="KAK3729052.1"/>
    <property type="molecule type" value="Genomic_DNA"/>
</dbReference>
<gene>
    <name evidence="2" type="ORF">RRG08_005425</name>
</gene>
<reference evidence="2" key="1">
    <citation type="journal article" date="2023" name="G3 (Bethesda)">
        <title>A reference genome for the long-term kleptoplast-retaining sea slug Elysia crispata morphotype clarki.</title>
        <authorList>
            <person name="Eastman K.E."/>
            <person name="Pendleton A.L."/>
            <person name="Shaikh M.A."/>
            <person name="Suttiyut T."/>
            <person name="Ogas R."/>
            <person name="Tomko P."/>
            <person name="Gavelis G."/>
            <person name="Widhalm J.R."/>
            <person name="Wisecaver J.H."/>
        </authorList>
    </citation>
    <scope>NUCLEOTIDE SEQUENCE</scope>
    <source>
        <strain evidence="2">ECLA1</strain>
    </source>
</reference>
<comment type="caution">
    <text evidence="2">The sequence shown here is derived from an EMBL/GenBank/DDBJ whole genome shotgun (WGS) entry which is preliminary data.</text>
</comment>
<proteinExistence type="predicted"/>
<evidence type="ECO:0000313" key="3">
    <source>
        <dbReference type="Proteomes" id="UP001283361"/>
    </source>
</evidence>
<organism evidence="2 3">
    <name type="scientific">Elysia crispata</name>
    <name type="common">lettuce slug</name>
    <dbReference type="NCBI Taxonomy" id="231223"/>
    <lineage>
        <taxon>Eukaryota</taxon>
        <taxon>Metazoa</taxon>
        <taxon>Spiralia</taxon>
        <taxon>Lophotrochozoa</taxon>
        <taxon>Mollusca</taxon>
        <taxon>Gastropoda</taxon>
        <taxon>Heterobranchia</taxon>
        <taxon>Euthyneura</taxon>
        <taxon>Panpulmonata</taxon>
        <taxon>Sacoglossa</taxon>
        <taxon>Placobranchoidea</taxon>
        <taxon>Plakobranchidae</taxon>
        <taxon>Elysia</taxon>
    </lineage>
</organism>
<sequence>MIITRDRTRGRATYCLSLTYTNSDIVEIAVSELPVPLIMRKAVDTDAQAHSERIPVPHSLRNSTVGQVWSTLDSDRSKHTKPKTSSSRLQEFEAPE</sequence>
<name>A0AAE1CR62_9GAST</name>
<dbReference type="AlphaFoldDB" id="A0AAE1CR62"/>
<protein>
    <submittedName>
        <fullName evidence="2">Uncharacterized protein</fullName>
    </submittedName>
</protein>
<evidence type="ECO:0000256" key="1">
    <source>
        <dbReference type="SAM" id="MobiDB-lite"/>
    </source>
</evidence>
<feature type="region of interest" description="Disordered" evidence="1">
    <location>
        <begin position="68"/>
        <end position="96"/>
    </location>
</feature>
<keyword evidence="3" id="KW-1185">Reference proteome</keyword>
<evidence type="ECO:0000313" key="2">
    <source>
        <dbReference type="EMBL" id="KAK3729052.1"/>
    </source>
</evidence>